<dbReference type="InterPro" id="IPR017946">
    <property type="entry name" value="PLC-like_Pdiesterase_TIM-brl"/>
</dbReference>
<dbReference type="PANTHER" id="PTHR46211">
    <property type="entry name" value="GLYCEROPHOSPHORYL DIESTER PHOSPHODIESTERASE"/>
    <property type="match status" value="1"/>
</dbReference>
<dbReference type="OrthoDB" id="384721at2"/>
<protein>
    <submittedName>
        <fullName evidence="2">Glycerophosphoryl diester phosphodiesterase</fullName>
    </submittedName>
</protein>
<dbReference type="Pfam" id="PF03009">
    <property type="entry name" value="GDPD"/>
    <property type="match status" value="1"/>
</dbReference>
<feature type="domain" description="GP-PDE" evidence="1">
    <location>
        <begin position="9"/>
        <end position="247"/>
    </location>
</feature>
<evidence type="ECO:0000313" key="2">
    <source>
        <dbReference type="EMBL" id="TCT12728.1"/>
    </source>
</evidence>
<proteinExistence type="predicted"/>
<evidence type="ECO:0000313" key="3">
    <source>
        <dbReference type="Proteomes" id="UP000295678"/>
    </source>
</evidence>
<dbReference type="Proteomes" id="UP000295678">
    <property type="component" value="Unassembled WGS sequence"/>
</dbReference>
<dbReference type="GO" id="GO:0006629">
    <property type="term" value="P:lipid metabolic process"/>
    <property type="evidence" value="ECO:0007669"/>
    <property type="project" value="InterPro"/>
</dbReference>
<dbReference type="RefSeq" id="WP_132805489.1">
    <property type="nucleotide sequence ID" value="NZ_SMAK01000002.1"/>
</dbReference>
<accession>A0A4R3MHN9</accession>
<evidence type="ECO:0000259" key="1">
    <source>
        <dbReference type="PROSITE" id="PS51704"/>
    </source>
</evidence>
<organism evidence="2 3">
    <name type="scientific">Tepidamorphus gemmatus</name>
    <dbReference type="NCBI Taxonomy" id="747076"/>
    <lineage>
        <taxon>Bacteria</taxon>
        <taxon>Pseudomonadati</taxon>
        <taxon>Pseudomonadota</taxon>
        <taxon>Alphaproteobacteria</taxon>
        <taxon>Hyphomicrobiales</taxon>
        <taxon>Tepidamorphaceae</taxon>
        <taxon>Tepidamorphus</taxon>
    </lineage>
</organism>
<reference evidence="2 3" key="1">
    <citation type="submission" date="2019-03" db="EMBL/GenBank/DDBJ databases">
        <title>Genomic Encyclopedia of Type Strains, Phase IV (KMG-IV): sequencing the most valuable type-strain genomes for metagenomic binning, comparative biology and taxonomic classification.</title>
        <authorList>
            <person name="Goeker M."/>
        </authorList>
    </citation>
    <scope>NUCLEOTIDE SEQUENCE [LARGE SCALE GENOMIC DNA]</scope>
    <source>
        <strain evidence="2 3">DSM 19345</strain>
    </source>
</reference>
<dbReference type="PROSITE" id="PS51704">
    <property type="entry name" value="GP_PDE"/>
    <property type="match status" value="1"/>
</dbReference>
<dbReference type="SUPFAM" id="SSF51695">
    <property type="entry name" value="PLC-like phosphodiesterases"/>
    <property type="match status" value="1"/>
</dbReference>
<comment type="caution">
    <text evidence="2">The sequence shown here is derived from an EMBL/GenBank/DDBJ whole genome shotgun (WGS) entry which is preliminary data.</text>
</comment>
<gene>
    <name evidence="2" type="ORF">EDC22_102414</name>
</gene>
<name>A0A4R3MHN9_9HYPH</name>
<dbReference type="Gene3D" id="3.20.20.190">
    <property type="entry name" value="Phosphatidylinositol (PI) phosphodiesterase"/>
    <property type="match status" value="1"/>
</dbReference>
<dbReference type="AlphaFoldDB" id="A0A4R3MHN9"/>
<dbReference type="InterPro" id="IPR030395">
    <property type="entry name" value="GP_PDE_dom"/>
</dbReference>
<sequence>MAGLSWLTDRPVAHRGLHDARAGIIENTLSAAQAAIAAGYAIEIDLQAAADGTPVVFHDDTLDRLTTATGPVAALGAAELAAIPLKATSDRIPTFRQLLDLVAGQTPLVVEVKSDWSGVPALCERIVADLETYHGPVAIMSFDPKVVDVLRRIAPALPRGIVSESYRDWQEGGTTPWSRFVMRHLLHVWRTKPHFIAYCVDDLPAVSALLLRWLFGLKLLTWTVRTPEQRARAERWADQIIFEGFRP</sequence>
<dbReference type="EMBL" id="SMAK01000002">
    <property type="protein sequence ID" value="TCT12728.1"/>
    <property type="molecule type" value="Genomic_DNA"/>
</dbReference>
<dbReference type="PANTHER" id="PTHR46211:SF1">
    <property type="entry name" value="GLYCEROPHOSPHODIESTER PHOSPHODIESTERASE, CYTOPLASMIC"/>
    <property type="match status" value="1"/>
</dbReference>
<dbReference type="GO" id="GO:0008081">
    <property type="term" value="F:phosphoric diester hydrolase activity"/>
    <property type="evidence" value="ECO:0007669"/>
    <property type="project" value="InterPro"/>
</dbReference>
<keyword evidence="3" id="KW-1185">Reference proteome</keyword>